<keyword evidence="3" id="KW-0515">Mutator protein</keyword>
<dbReference type="NCBIfam" id="TIGR00586">
    <property type="entry name" value="mutt"/>
    <property type="match status" value="1"/>
</dbReference>
<dbReference type="PANTHER" id="PTHR47707:SF1">
    <property type="entry name" value="NUDIX HYDROLASE FAMILY PROTEIN"/>
    <property type="match status" value="1"/>
</dbReference>
<comment type="catalytic activity">
    <reaction evidence="10">
        <text>8-oxo-dGTP + H2O = 8-oxo-dGMP + diphosphate + H(+)</text>
        <dbReference type="Rhea" id="RHEA:31575"/>
        <dbReference type="ChEBI" id="CHEBI:15377"/>
        <dbReference type="ChEBI" id="CHEBI:15378"/>
        <dbReference type="ChEBI" id="CHEBI:33019"/>
        <dbReference type="ChEBI" id="CHEBI:63224"/>
        <dbReference type="ChEBI" id="CHEBI:77896"/>
        <dbReference type="EC" id="3.6.1.55"/>
    </reaction>
</comment>
<evidence type="ECO:0000256" key="11">
    <source>
        <dbReference type="ARBA" id="ARBA00036904"/>
    </source>
</evidence>
<evidence type="ECO:0000256" key="9">
    <source>
        <dbReference type="ARBA" id="ARBA00023204"/>
    </source>
</evidence>
<evidence type="ECO:0000256" key="1">
    <source>
        <dbReference type="ARBA" id="ARBA00001946"/>
    </source>
</evidence>
<keyword evidence="5 18" id="KW-0479">Metal-binding</keyword>
<comment type="cofactor">
    <cofactor evidence="1 18">
        <name>Mg(2+)</name>
        <dbReference type="ChEBI" id="CHEBI:18420"/>
    </cofactor>
</comment>
<dbReference type="InterPro" id="IPR000086">
    <property type="entry name" value="NUDIX_hydrolase_dom"/>
</dbReference>
<evidence type="ECO:0000256" key="10">
    <source>
        <dbReference type="ARBA" id="ARBA00035861"/>
    </source>
</evidence>
<reference evidence="20 21" key="1">
    <citation type="submission" date="2018-10" db="EMBL/GenBank/DDBJ databases">
        <title>Genome sequence of the corn leaf aphid (Rhopalosiphum maidis Fitch).</title>
        <authorList>
            <person name="Chen W."/>
            <person name="Shakir S."/>
            <person name="Bigham M."/>
            <person name="Fei Z."/>
            <person name="Jander G."/>
        </authorList>
    </citation>
    <scope>NUCLEOTIDE SEQUENCE [LARGE SCALE GENOMIC DNA]</scope>
    <source>
        <strain evidence="20 21">BTI</strain>
    </source>
</reference>
<protein>
    <recommendedName>
        <fullName evidence="13">8-oxo-dGTP diphosphatase</fullName>
        <ecNumber evidence="12">3.6.1.55</ecNumber>
    </recommendedName>
    <alternativeName>
        <fullName evidence="16">7,8-dihydro-8-oxoguanine-triphosphatase</fullName>
    </alternativeName>
    <alternativeName>
        <fullName evidence="15">Mutator protein MutT</fullName>
    </alternativeName>
    <alternativeName>
        <fullName evidence="14">dGTP pyrophosphohydrolase</fullName>
    </alternativeName>
</protein>
<keyword evidence="4" id="KW-0235">DNA replication</keyword>
<evidence type="ECO:0000313" key="21">
    <source>
        <dbReference type="Proteomes" id="UP000271533"/>
    </source>
</evidence>
<evidence type="ECO:0000256" key="5">
    <source>
        <dbReference type="ARBA" id="ARBA00022723"/>
    </source>
</evidence>
<evidence type="ECO:0000256" key="4">
    <source>
        <dbReference type="ARBA" id="ARBA00022705"/>
    </source>
</evidence>
<evidence type="ECO:0000256" key="6">
    <source>
        <dbReference type="ARBA" id="ARBA00022763"/>
    </source>
</evidence>
<comment type="similarity">
    <text evidence="2">Belongs to the Nudix hydrolase family.</text>
</comment>
<dbReference type="InterPro" id="IPR020084">
    <property type="entry name" value="NUDIX_hydrolase_CS"/>
</dbReference>
<keyword evidence="7" id="KW-0378">Hydrolase</keyword>
<dbReference type="Pfam" id="PF00293">
    <property type="entry name" value="NUDIX"/>
    <property type="match status" value="1"/>
</dbReference>
<dbReference type="Gene3D" id="3.90.79.10">
    <property type="entry name" value="Nucleoside Triphosphate Pyrophosphohydrolase"/>
    <property type="match status" value="1"/>
</dbReference>
<dbReference type="OrthoDB" id="9810648at2"/>
<evidence type="ECO:0000313" key="20">
    <source>
        <dbReference type="EMBL" id="AYN24843.1"/>
    </source>
</evidence>
<name>A0A3G2I6T1_BUCRM</name>
<evidence type="ECO:0000259" key="19">
    <source>
        <dbReference type="PROSITE" id="PS51462"/>
    </source>
</evidence>
<evidence type="ECO:0000256" key="17">
    <source>
        <dbReference type="PIRSR" id="PIRSR603561-1"/>
    </source>
</evidence>
<evidence type="ECO:0000256" key="3">
    <source>
        <dbReference type="ARBA" id="ARBA00022457"/>
    </source>
</evidence>
<dbReference type="InterPro" id="IPR047127">
    <property type="entry name" value="MutT-like"/>
</dbReference>
<dbReference type="EC" id="3.6.1.55" evidence="12"/>
<evidence type="ECO:0000256" key="16">
    <source>
        <dbReference type="ARBA" id="ARBA00042798"/>
    </source>
</evidence>
<sequence>MNYNIAIGIIIKKNKIYITKAKKNKYFSDLWEFPGGKVKKNETLIHALKRELSEEVDLKILKFRCFRCIEFFYKKIKLYFFLVTKWKGRAYSKEGYVYQWIFFDNLKYFNFPTPNNNIINALERNVIYKKIHMF</sequence>
<evidence type="ECO:0000256" key="13">
    <source>
        <dbReference type="ARBA" id="ARBA00040794"/>
    </source>
</evidence>
<dbReference type="GO" id="GO:0006281">
    <property type="term" value="P:DNA repair"/>
    <property type="evidence" value="ECO:0007669"/>
    <property type="project" value="UniProtKB-KW"/>
</dbReference>
<evidence type="ECO:0000256" key="12">
    <source>
        <dbReference type="ARBA" id="ARBA00038905"/>
    </source>
</evidence>
<keyword evidence="8 18" id="KW-0460">Magnesium</keyword>
<dbReference type="GO" id="GO:0044716">
    <property type="term" value="F:8-oxo-GDP phosphatase activity"/>
    <property type="evidence" value="ECO:0007669"/>
    <property type="project" value="TreeGrafter"/>
</dbReference>
<dbReference type="InterPro" id="IPR003561">
    <property type="entry name" value="Mutator_MutT"/>
</dbReference>
<dbReference type="RefSeq" id="WP_158361476.1">
    <property type="nucleotide sequence ID" value="NZ_CP032759.1"/>
</dbReference>
<dbReference type="EMBL" id="CP032759">
    <property type="protein sequence ID" value="AYN24843.1"/>
    <property type="molecule type" value="Genomic_DNA"/>
</dbReference>
<dbReference type="GO" id="GO:0008413">
    <property type="term" value="F:8-oxo-7,8-dihydroguanosine triphosphate pyrophosphatase activity"/>
    <property type="evidence" value="ECO:0007669"/>
    <property type="project" value="InterPro"/>
</dbReference>
<dbReference type="SUPFAM" id="SSF55811">
    <property type="entry name" value="Nudix"/>
    <property type="match status" value="1"/>
</dbReference>
<feature type="binding site" evidence="17">
    <location>
        <position position="115"/>
    </location>
    <ligand>
        <name>8-oxo-dGTP</name>
        <dbReference type="ChEBI" id="CHEBI:77896"/>
    </ligand>
</feature>
<evidence type="ECO:0000256" key="18">
    <source>
        <dbReference type="PIRSR" id="PIRSR603561-2"/>
    </source>
</evidence>
<feature type="domain" description="Nudix hydrolase" evidence="19">
    <location>
        <begin position="1"/>
        <end position="126"/>
    </location>
</feature>
<dbReference type="PROSITE" id="PS00893">
    <property type="entry name" value="NUDIX_BOX"/>
    <property type="match status" value="1"/>
</dbReference>
<keyword evidence="6" id="KW-0227">DNA damage</keyword>
<dbReference type="AlphaFoldDB" id="A0A3G2I6T1"/>
<keyword evidence="9" id="KW-0234">DNA repair</keyword>
<feature type="binding site" evidence="18">
    <location>
        <position position="35"/>
    </location>
    <ligand>
        <name>Mg(2+)</name>
        <dbReference type="ChEBI" id="CHEBI:18420"/>
    </ligand>
</feature>
<dbReference type="Proteomes" id="UP000271533">
    <property type="component" value="Chromosome"/>
</dbReference>
<dbReference type="GO" id="GO:0046872">
    <property type="term" value="F:metal ion binding"/>
    <property type="evidence" value="ECO:0007669"/>
    <property type="project" value="UniProtKB-KW"/>
</dbReference>
<evidence type="ECO:0000256" key="8">
    <source>
        <dbReference type="ARBA" id="ARBA00022842"/>
    </source>
</evidence>
<feature type="binding site" evidence="17">
    <location>
        <begin position="32"/>
        <end position="35"/>
    </location>
    <ligand>
        <name>8-oxo-dGTP</name>
        <dbReference type="ChEBI" id="CHEBI:77896"/>
    </ligand>
</feature>
<dbReference type="GO" id="GO:0006260">
    <property type="term" value="P:DNA replication"/>
    <property type="evidence" value="ECO:0007669"/>
    <property type="project" value="UniProtKB-KW"/>
</dbReference>
<proteinExistence type="inferred from homology"/>
<dbReference type="GO" id="GO:0035539">
    <property type="term" value="F:8-oxo-7,8-dihydrodeoxyguanosine triphosphate pyrophosphatase activity"/>
    <property type="evidence" value="ECO:0007669"/>
    <property type="project" value="UniProtKB-EC"/>
</dbReference>
<gene>
    <name evidence="20" type="primary">mutT</name>
    <name evidence="20" type="ORF">D8S97_02740</name>
</gene>
<feature type="binding site" evidence="18">
    <location>
        <position position="55"/>
    </location>
    <ligand>
        <name>Mg(2+)</name>
        <dbReference type="ChEBI" id="CHEBI:18420"/>
    </ligand>
</feature>
<evidence type="ECO:0000256" key="15">
    <source>
        <dbReference type="ARBA" id="ARBA00041979"/>
    </source>
</evidence>
<evidence type="ECO:0000256" key="2">
    <source>
        <dbReference type="ARBA" id="ARBA00005582"/>
    </source>
</evidence>
<evidence type="ECO:0000256" key="7">
    <source>
        <dbReference type="ARBA" id="ARBA00022801"/>
    </source>
</evidence>
<dbReference type="PANTHER" id="PTHR47707">
    <property type="entry name" value="8-OXO-DGTP DIPHOSPHATASE"/>
    <property type="match status" value="1"/>
</dbReference>
<dbReference type="GO" id="GO:0044715">
    <property type="term" value="F:8-oxo-dGDP phosphatase activity"/>
    <property type="evidence" value="ECO:0007669"/>
    <property type="project" value="TreeGrafter"/>
</dbReference>
<dbReference type="PROSITE" id="PS51462">
    <property type="entry name" value="NUDIX"/>
    <property type="match status" value="1"/>
</dbReference>
<evidence type="ECO:0000256" key="14">
    <source>
        <dbReference type="ARBA" id="ARBA00041592"/>
    </source>
</evidence>
<organism evidence="20 21">
    <name type="scientific">Buchnera aphidicola subsp. Rhopalosiphum maidis</name>
    <dbReference type="NCBI Taxonomy" id="118109"/>
    <lineage>
        <taxon>Bacteria</taxon>
        <taxon>Pseudomonadati</taxon>
        <taxon>Pseudomonadota</taxon>
        <taxon>Gammaproteobacteria</taxon>
        <taxon>Enterobacterales</taxon>
        <taxon>Erwiniaceae</taxon>
        <taxon>Buchnera</taxon>
    </lineage>
</organism>
<comment type="catalytic activity">
    <reaction evidence="11">
        <text>8-oxo-GTP + H2O = 8-oxo-GMP + diphosphate + H(+)</text>
        <dbReference type="Rhea" id="RHEA:67616"/>
        <dbReference type="ChEBI" id="CHEBI:15377"/>
        <dbReference type="ChEBI" id="CHEBI:15378"/>
        <dbReference type="ChEBI" id="CHEBI:33019"/>
        <dbReference type="ChEBI" id="CHEBI:143553"/>
        <dbReference type="ChEBI" id="CHEBI:145694"/>
    </reaction>
</comment>
<dbReference type="InterPro" id="IPR015797">
    <property type="entry name" value="NUDIX_hydrolase-like_dom_sf"/>
</dbReference>
<accession>A0A3G2I6T1</accession>